<accession>A0A315XZG2</accession>
<comment type="caution">
    <text evidence="1">The sequence shown here is derived from an EMBL/GenBank/DDBJ whole genome shotgun (WGS) entry which is preliminary data.</text>
</comment>
<dbReference type="RefSeq" id="WP_109726727.1">
    <property type="nucleotide sequence ID" value="NZ_QGDI01000007.1"/>
</dbReference>
<protein>
    <submittedName>
        <fullName evidence="1">Uncharacterized protein</fullName>
    </submittedName>
</protein>
<dbReference type="AlphaFoldDB" id="A0A315XZG2"/>
<name>A0A315XZG2_RUMFL</name>
<dbReference type="Proteomes" id="UP000245720">
    <property type="component" value="Unassembled WGS sequence"/>
</dbReference>
<evidence type="ECO:0000313" key="1">
    <source>
        <dbReference type="EMBL" id="PWJ12269.1"/>
    </source>
</evidence>
<evidence type="ECO:0000313" key="2">
    <source>
        <dbReference type="Proteomes" id="UP000245720"/>
    </source>
</evidence>
<proteinExistence type="predicted"/>
<sequence>MAKYKFKYWFEWHARGDCLWAADKVTSEKYGYTPAIDDMPLSHELVIFLNETGDMHDDALNWEYPPDPPDPEIWTPEKETEFDKRAHEGYERICQELGKDYEIIYDV</sequence>
<dbReference type="EMBL" id="QGDI01000007">
    <property type="protein sequence ID" value="PWJ12269.1"/>
    <property type="molecule type" value="Genomic_DNA"/>
</dbReference>
<gene>
    <name evidence="1" type="ORF">IE37_01959</name>
</gene>
<organism evidence="1 2">
    <name type="scientific">Ruminococcus flavefaciens</name>
    <dbReference type="NCBI Taxonomy" id="1265"/>
    <lineage>
        <taxon>Bacteria</taxon>
        <taxon>Bacillati</taxon>
        <taxon>Bacillota</taxon>
        <taxon>Clostridia</taxon>
        <taxon>Eubacteriales</taxon>
        <taxon>Oscillospiraceae</taxon>
        <taxon>Ruminococcus</taxon>
    </lineage>
</organism>
<dbReference type="OrthoDB" id="7860281at2"/>
<reference evidence="1 2" key="1">
    <citation type="submission" date="2018-05" db="EMBL/GenBank/DDBJ databases">
        <title>The Hungate 1000. A catalogue of reference genomes from the rumen microbiome.</title>
        <authorList>
            <person name="Kelly W."/>
        </authorList>
    </citation>
    <scope>NUCLEOTIDE SEQUENCE [LARGE SCALE GENOMIC DNA]</scope>
    <source>
        <strain evidence="1 2">SAb67</strain>
    </source>
</reference>